<reference evidence="4 5" key="2">
    <citation type="journal article" date="2019" name="G3 (Bethesda)">
        <title>Hybrid Assembly of the Genome of the Entomopathogenic Nematode Steinernema carpocapsae Identifies the X-Chromosome.</title>
        <authorList>
            <person name="Serra L."/>
            <person name="Macchietto M."/>
            <person name="Macias-Munoz A."/>
            <person name="McGill C.J."/>
            <person name="Rodriguez I.M."/>
            <person name="Rodriguez B."/>
            <person name="Murad R."/>
            <person name="Mortazavi A."/>
        </authorList>
    </citation>
    <scope>NUCLEOTIDE SEQUENCE [LARGE SCALE GENOMIC DNA]</scope>
    <source>
        <strain evidence="4 5">ALL</strain>
    </source>
</reference>
<evidence type="ECO:0000313" key="5">
    <source>
        <dbReference type="Proteomes" id="UP000298663"/>
    </source>
</evidence>
<dbReference type="InterPro" id="IPR051428">
    <property type="entry name" value="Sphingo_Act-Surfact_Prot"/>
</dbReference>
<reference evidence="4 5" key="1">
    <citation type="journal article" date="2015" name="Genome Biol.">
        <title>Comparative genomics of Steinernema reveals deeply conserved gene regulatory networks.</title>
        <authorList>
            <person name="Dillman A.R."/>
            <person name="Macchietto M."/>
            <person name="Porter C.F."/>
            <person name="Rogers A."/>
            <person name="Williams B."/>
            <person name="Antoshechkin I."/>
            <person name="Lee M.M."/>
            <person name="Goodwin Z."/>
            <person name="Lu X."/>
            <person name="Lewis E.E."/>
            <person name="Goodrich-Blair H."/>
            <person name="Stock S.P."/>
            <person name="Adams B.J."/>
            <person name="Sternberg P.W."/>
            <person name="Mortazavi A."/>
        </authorList>
    </citation>
    <scope>NUCLEOTIDE SEQUENCE [LARGE SCALE GENOMIC DNA]</scope>
    <source>
        <strain evidence="4 5">ALL</strain>
    </source>
</reference>
<feature type="signal peptide" evidence="2">
    <location>
        <begin position="1"/>
        <end position="16"/>
    </location>
</feature>
<organism evidence="4 5">
    <name type="scientific">Steinernema carpocapsae</name>
    <name type="common">Entomopathogenic nematode</name>
    <dbReference type="NCBI Taxonomy" id="34508"/>
    <lineage>
        <taxon>Eukaryota</taxon>
        <taxon>Metazoa</taxon>
        <taxon>Ecdysozoa</taxon>
        <taxon>Nematoda</taxon>
        <taxon>Chromadorea</taxon>
        <taxon>Rhabditida</taxon>
        <taxon>Tylenchina</taxon>
        <taxon>Panagrolaimomorpha</taxon>
        <taxon>Strongyloidoidea</taxon>
        <taxon>Steinernematidae</taxon>
        <taxon>Steinernema</taxon>
    </lineage>
</organism>
<proteinExistence type="predicted"/>
<dbReference type="EMBL" id="CM016762">
    <property type="protein sequence ID" value="TMS38311.1"/>
    <property type="molecule type" value="Genomic_DNA"/>
</dbReference>
<sequence>MKTVLVVFALLAGSAAFKLAAPVSPKESFSDHVTNFGSACDECKLLVKTFEDAAKDPAKMVTLKALLGLLCKETSYEKECREIVSKLEYFIEFLIPFLDDPEKICKKFHLCSNRKIEEYRKIAAMFAGKYASQEEFENDVVCDECLLAAKETATEIAVNEKDIKRWLSEYVCSYLGELQGWCDTFLDHTLPEVLQELEQFFEKDACFDFDFCKRSTSKFPLLSAFKKLTGDSTEVV</sequence>
<gene>
    <name evidence="4" type="ORF">L596_005067</name>
</gene>
<dbReference type="InterPro" id="IPR008139">
    <property type="entry name" value="SaposinB_dom"/>
</dbReference>
<dbReference type="PANTHER" id="PTHR11480:SF3">
    <property type="entry name" value="BCDNA.GH08312"/>
    <property type="match status" value="1"/>
</dbReference>
<dbReference type="PANTHER" id="PTHR11480">
    <property type="entry name" value="SAPOSIN-RELATED"/>
    <property type="match status" value="1"/>
</dbReference>
<evidence type="ECO:0000259" key="3">
    <source>
        <dbReference type="PROSITE" id="PS50015"/>
    </source>
</evidence>
<accession>A0A4U8UXX0</accession>
<keyword evidence="5" id="KW-1185">Reference proteome</keyword>
<keyword evidence="1" id="KW-1015">Disulfide bond</keyword>
<keyword evidence="2" id="KW-0732">Signal</keyword>
<evidence type="ECO:0000256" key="1">
    <source>
        <dbReference type="ARBA" id="ARBA00023157"/>
    </source>
</evidence>
<dbReference type="SUPFAM" id="SSF47862">
    <property type="entry name" value="Saposin"/>
    <property type="match status" value="2"/>
</dbReference>
<dbReference type="Proteomes" id="UP000298663">
    <property type="component" value="Chromosome X"/>
</dbReference>
<feature type="domain" description="Saposin B-type" evidence="3">
    <location>
        <begin position="36"/>
        <end position="115"/>
    </location>
</feature>
<dbReference type="AlphaFoldDB" id="A0A4U8UXX0"/>
<dbReference type="EMBL" id="AZBU02000001">
    <property type="protein sequence ID" value="TMS38311.1"/>
    <property type="molecule type" value="Genomic_DNA"/>
</dbReference>
<evidence type="ECO:0000313" key="4">
    <source>
        <dbReference type="EMBL" id="TMS38311.1"/>
    </source>
</evidence>
<dbReference type="Gene3D" id="1.10.225.10">
    <property type="entry name" value="Saposin-like"/>
    <property type="match status" value="2"/>
</dbReference>
<protein>
    <recommendedName>
        <fullName evidence="3">Saposin B-type domain-containing protein</fullName>
    </recommendedName>
</protein>
<dbReference type="InterPro" id="IPR011001">
    <property type="entry name" value="Saposin-like"/>
</dbReference>
<comment type="caution">
    <text evidence="4">The sequence shown here is derived from an EMBL/GenBank/DDBJ whole genome shotgun (WGS) entry which is preliminary data.</text>
</comment>
<name>A0A4U8UXX0_STECR</name>
<dbReference type="SMART" id="SM00741">
    <property type="entry name" value="SapB"/>
    <property type="match status" value="2"/>
</dbReference>
<dbReference type="STRING" id="34508.A0A4U8UXX0"/>
<dbReference type="PROSITE" id="PS50015">
    <property type="entry name" value="SAP_B"/>
    <property type="match status" value="1"/>
</dbReference>
<dbReference type="OrthoDB" id="69496at2759"/>
<evidence type="ECO:0000256" key="2">
    <source>
        <dbReference type="SAM" id="SignalP"/>
    </source>
</evidence>
<feature type="chain" id="PRO_5020952745" description="Saposin B-type domain-containing protein" evidence="2">
    <location>
        <begin position="17"/>
        <end position="236"/>
    </location>
</feature>